<dbReference type="Pfam" id="PF01695">
    <property type="entry name" value="IstB_IS21"/>
    <property type="match status" value="1"/>
</dbReference>
<dbReference type="InterPro" id="IPR002611">
    <property type="entry name" value="IstB_ATP-bd"/>
</dbReference>
<protein>
    <recommendedName>
        <fullName evidence="1">IstB-like ATP-binding domain-containing protein</fullName>
    </recommendedName>
</protein>
<feature type="non-terminal residue" evidence="2">
    <location>
        <position position="97"/>
    </location>
</feature>
<dbReference type="EMBL" id="BARV01007425">
    <property type="protein sequence ID" value="GAI07810.1"/>
    <property type="molecule type" value="Genomic_DNA"/>
</dbReference>
<comment type="caution">
    <text evidence="2">The sequence shown here is derived from an EMBL/GenBank/DDBJ whole genome shotgun (WGS) entry which is preliminary data.</text>
</comment>
<dbReference type="AlphaFoldDB" id="X1LZF4"/>
<gene>
    <name evidence="2" type="ORF">S06H3_15120</name>
</gene>
<organism evidence="2">
    <name type="scientific">marine sediment metagenome</name>
    <dbReference type="NCBI Taxonomy" id="412755"/>
    <lineage>
        <taxon>unclassified sequences</taxon>
        <taxon>metagenomes</taxon>
        <taxon>ecological metagenomes</taxon>
    </lineage>
</organism>
<accession>X1LZF4</accession>
<evidence type="ECO:0000313" key="2">
    <source>
        <dbReference type="EMBL" id="GAI07810.1"/>
    </source>
</evidence>
<feature type="domain" description="IstB-like ATP-binding" evidence="1">
    <location>
        <begin position="8"/>
        <end position="96"/>
    </location>
</feature>
<proteinExistence type="predicted"/>
<name>X1LZF4_9ZZZZ</name>
<sequence length="97" mass="11560">MQLVKKRLRNFKLSGIYNNLEERVSYAQEKSLSYSEFLGLLLEDEENNRRANSYKKRYSRAKLPAHKNIEDFDFSFQPSIDKRTINDCLTCNFITEK</sequence>
<reference evidence="2" key="1">
    <citation type="journal article" date="2014" name="Front. Microbiol.">
        <title>High frequency of phylogenetically diverse reductive dehalogenase-homologous genes in deep subseafloor sedimentary metagenomes.</title>
        <authorList>
            <person name="Kawai M."/>
            <person name="Futagami T."/>
            <person name="Toyoda A."/>
            <person name="Takaki Y."/>
            <person name="Nishi S."/>
            <person name="Hori S."/>
            <person name="Arai W."/>
            <person name="Tsubouchi T."/>
            <person name="Morono Y."/>
            <person name="Uchiyama I."/>
            <person name="Ito T."/>
            <person name="Fujiyama A."/>
            <person name="Inagaki F."/>
            <person name="Takami H."/>
        </authorList>
    </citation>
    <scope>NUCLEOTIDE SEQUENCE</scope>
    <source>
        <strain evidence="2">Expedition CK06-06</strain>
    </source>
</reference>
<dbReference type="GO" id="GO:0005524">
    <property type="term" value="F:ATP binding"/>
    <property type="evidence" value="ECO:0007669"/>
    <property type="project" value="InterPro"/>
</dbReference>
<evidence type="ECO:0000259" key="1">
    <source>
        <dbReference type="Pfam" id="PF01695"/>
    </source>
</evidence>